<feature type="region of interest" description="Disordered" evidence="1">
    <location>
        <begin position="198"/>
        <end position="256"/>
    </location>
</feature>
<evidence type="ECO:0000313" key="2">
    <source>
        <dbReference type="EMBL" id="MCT2043182.1"/>
    </source>
</evidence>
<dbReference type="RefSeq" id="WP_260104430.1">
    <property type="nucleotide sequence ID" value="NZ_JALXSQ010000029.1"/>
</dbReference>
<dbReference type="Proteomes" id="UP001525379">
    <property type="component" value="Unassembled WGS sequence"/>
</dbReference>
<evidence type="ECO:0000256" key="1">
    <source>
        <dbReference type="SAM" id="MobiDB-lite"/>
    </source>
</evidence>
<reference evidence="2 3" key="1">
    <citation type="submission" date="2022-04" db="EMBL/GenBank/DDBJ databases">
        <title>Human microbiome associated bacterial genomes.</title>
        <authorList>
            <person name="Sandstrom S."/>
            <person name="Salamzade R."/>
            <person name="Kalan L.R."/>
        </authorList>
    </citation>
    <scope>NUCLEOTIDE SEQUENCE [LARGE SCALE GENOMIC DNA]</scope>
    <source>
        <strain evidence="3">p3-SID1799</strain>
    </source>
</reference>
<sequence length="464" mass="48275">MSALTVDECSLRSAATQLGEAVDSIDRASRRCSGAWVPDPGISACGVELEDARARVERASGDLGKVHLALSGLELQLQLGAGMYEAADAVAMQAVKTVLGSSALLVGWAPPLVGAGLVAFGVLVVWGPTAVRNIVDETLDSMAEGRLPTLEELAQTANPVGSRAFPDWLRIGVEYLDEATVGVPTPFKPPHIVSPVATALGSDPKRPVSVEPTRDPVTSYTGAQQGSADARKPITTPPSGYGQLMDRIPPSEKEGPQVRITTYQDADGNTFYEVLVAGTADQGFGDSDGPNDNLGNGAAFAGHDTELIQATEAAMRAAGIEEGDRVVFGGYSQGGLVASHLAASGDYNCDTLVVAGSPVGDINVSGVENVVEFVHPEDPIPALEGIRDLGQDYSTIVSRSVEDEPGVAGDPLGAHHQHHYVETAQMVDDSSAGELEDIQESFAAAYEGATVVDSESYRVERAGG</sequence>
<feature type="compositionally biased region" description="Basic and acidic residues" evidence="1">
    <location>
        <begin position="203"/>
        <end position="214"/>
    </location>
</feature>
<accession>A0ABT2HXZ6</accession>
<gene>
    <name evidence="2" type="ORF">M3D15_07540</name>
</gene>
<name>A0ABT2HXZ6_9MICO</name>
<feature type="compositionally biased region" description="Polar residues" evidence="1">
    <location>
        <begin position="216"/>
        <end position="227"/>
    </location>
</feature>
<dbReference type="InterPro" id="IPR029058">
    <property type="entry name" value="AB_hydrolase_fold"/>
</dbReference>
<dbReference type="EMBL" id="JALXSQ010000029">
    <property type="protein sequence ID" value="MCT2043182.1"/>
    <property type="molecule type" value="Genomic_DNA"/>
</dbReference>
<dbReference type="Gene3D" id="3.40.50.1820">
    <property type="entry name" value="alpha/beta hydrolase"/>
    <property type="match status" value="1"/>
</dbReference>
<evidence type="ECO:0008006" key="4">
    <source>
        <dbReference type="Google" id="ProtNLM"/>
    </source>
</evidence>
<keyword evidence="3" id="KW-1185">Reference proteome</keyword>
<proteinExistence type="predicted"/>
<comment type="caution">
    <text evidence="2">The sequence shown here is derived from an EMBL/GenBank/DDBJ whole genome shotgun (WGS) entry which is preliminary data.</text>
</comment>
<organism evidence="2 3">
    <name type="scientific">Pseudoclavibacter albus</name>
    <dbReference type="NCBI Taxonomy" id="272241"/>
    <lineage>
        <taxon>Bacteria</taxon>
        <taxon>Bacillati</taxon>
        <taxon>Actinomycetota</taxon>
        <taxon>Actinomycetes</taxon>
        <taxon>Micrococcales</taxon>
        <taxon>Microbacteriaceae</taxon>
        <taxon>Pseudoclavibacter</taxon>
    </lineage>
</organism>
<protein>
    <recommendedName>
        <fullName evidence="4">Alpha/beta hydrolase</fullName>
    </recommendedName>
</protein>
<evidence type="ECO:0000313" key="3">
    <source>
        <dbReference type="Proteomes" id="UP001525379"/>
    </source>
</evidence>
<dbReference type="SUPFAM" id="SSF53474">
    <property type="entry name" value="alpha/beta-Hydrolases"/>
    <property type="match status" value="1"/>
</dbReference>